<evidence type="ECO:0000256" key="1">
    <source>
        <dbReference type="SAM" id="Phobius"/>
    </source>
</evidence>
<evidence type="ECO:0000313" key="2">
    <source>
        <dbReference type="EMBL" id="MBW88328.1"/>
    </source>
</evidence>
<protein>
    <submittedName>
        <fullName evidence="2">Uncharacterized protein</fullName>
    </submittedName>
</protein>
<keyword evidence="1" id="KW-0472">Membrane</keyword>
<dbReference type="AlphaFoldDB" id="A0A2P2J4B6"/>
<reference evidence="2" key="1">
    <citation type="submission" date="2018-02" db="EMBL/GenBank/DDBJ databases">
        <title>Rhizophora mucronata_Transcriptome.</title>
        <authorList>
            <person name="Meera S.P."/>
            <person name="Sreeshan A."/>
            <person name="Augustine A."/>
        </authorList>
    </citation>
    <scope>NUCLEOTIDE SEQUENCE</scope>
    <source>
        <tissue evidence="2">Leaf</tissue>
    </source>
</reference>
<name>A0A2P2J4B6_RHIMU</name>
<sequence length="43" mass="5191">MCSTQSSVIFCNMNMLCPHRKKNWVWFFFSVLYSSSYQLHLIL</sequence>
<feature type="transmembrane region" description="Helical" evidence="1">
    <location>
        <begin position="23"/>
        <end position="42"/>
    </location>
</feature>
<accession>A0A2P2J4B6</accession>
<keyword evidence="1" id="KW-0812">Transmembrane</keyword>
<organism evidence="2">
    <name type="scientific">Rhizophora mucronata</name>
    <name type="common">Asiatic mangrove</name>
    <dbReference type="NCBI Taxonomy" id="61149"/>
    <lineage>
        <taxon>Eukaryota</taxon>
        <taxon>Viridiplantae</taxon>
        <taxon>Streptophyta</taxon>
        <taxon>Embryophyta</taxon>
        <taxon>Tracheophyta</taxon>
        <taxon>Spermatophyta</taxon>
        <taxon>Magnoliopsida</taxon>
        <taxon>eudicotyledons</taxon>
        <taxon>Gunneridae</taxon>
        <taxon>Pentapetalae</taxon>
        <taxon>rosids</taxon>
        <taxon>fabids</taxon>
        <taxon>Malpighiales</taxon>
        <taxon>Rhizophoraceae</taxon>
        <taxon>Rhizophora</taxon>
    </lineage>
</organism>
<keyword evidence="1" id="KW-1133">Transmembrane helix</keyword>
<proteinExistence type="predicted"/>
<dbReference type="EMBL" id="GGEC01007845">
    <property type="protein sequence ID" value="MBW88328.1"/>
    <property type="molecule type" value="Transcribed_RNA"/>
</dbReference>